<accession>Q8W717</accession>
<organism evidence="1 2">
    <name type="scientific">Synechococcus phage P60</name>
    <dbReference type="NCBI Taxonomy" id="2905923"/>
    <lineage>
        <taxon>Viruses</taxon>
        <taxon>Duplodnaviria</taxon>
        <taxon>Heunggongvirae</taxon>
        <taxon>Uroviricota</taxon>
        <taxon>Caudoviricetes</taxon>
        <taxon>Autographivirales</taxon>
        <taxon>Tiilvirus</taxon>
        <taxon>Tiilvirus P60</taxon>
    </lineage>
</organism>
<evidence type="ECO:0000313" key="2">
    <source>
        <dbReference type="Proteomes" id="UP000001761"/>
    </source>
</evidence>
<proteinExistence type="predicted"/>
<dbReference type="KEGG" id="vg:932779"/>
<sequence length="119" mass="13709">MAEQLVQQLAHWKGCEVFRNVGCTGPIDLVIYHPKLGLLPIDVKCMTERLDGTWCNPSIASVPADVFLVYVRPKGDVRDWKVQWRNTARGIHSADRPVYICPPGWENFWDNDHRNYSTK</sequence>
<dbReference type="EMBL" id="AF338467">
    <property type="protein sequence ID" value="AAL73260.2"/>
    <property type="molecule type" value="Genomic_DNA"/>
</dbReference>
<reference evidence="1 2" key="1">
    <citation type="journal article" date="2002" name="Appl. Environ. Microbiol.">
        <title>Genomic sequence and evolution of marine cyanophage P60: a new insight on lytic and lysogenic phages.</title>
        <authorList>
            <person name="Chen F."/>
            <person name="Lu J."/>
        </authorList>
    </citation>
    <scope>NUCLEOTIDE SEQUENCE</scope>
</reference>
<dbReference type="RefSeq" id="NP_570322.2">
    <property type="nucleotide sequence ID" value="NC_003390.2"/>
</dbReference>
<dbReference type="Proteomes" id="UP000001761">
    <property type="component" value="Segment"/>
</dbReference>
<keyword evidence="2" id="KW-1185">Reference proteome</keyword>
<dbReference type="GeneID" id="932779"/>
<name>Q8W717_9CAUD</name>
<protein>
    <submittedName>
        <fullName evidence="1">Uncharacterized protein</fullName>
    </submittedName>
</protein>
<gene>
    <name evidence="1" type="ORF">P60_gp17</name>
</gene>
<evidence type="ECO:0000313" key="1">
    <source>
        <dbReference type="EMBL" id="AAL73260.2"/>
    </source>
</evidence>
<dbReference type="OrthoDB" id="40199at10239"/>